<evidence type="ECO:0000313" key="4">
    <source>
        <dbReference type="EMBL" id="SFB08087.1"/>
    </source>
</evidence>
<dbReference type="InterPro" id="IPR043939">
    <property type="entry name" value="DUF5780"/>
</dbReference>
<dbReference type="PROSITE" id="PS51257">
    <property type="entry name" value="PROKAR_LIPOPROTEIN"/>
    <property type="match status" value="1"/>
</dbReference>
<dbReference type="AlphaFoldDB" id="A0A1I0Y5J3"/>
<feature type="coiled-coil region" evidence="1">
    <location>
        <begin position="27"/>
        <end position="54"/>
    </location>
</feature>
<keyword evidence="1" id="KW-0175">Coiled coil</keyword>
<dbReference type="Proteomes" id="UP000183843">
    <property type="component" value="Unassembled WGS sequence"/>
</dbReference>
<protein>
    <recommendedName>
        <fullName evidence="3">DUF5780 domain-containing protein</fullName>
    </recommendedName>
</protein>
<dbReference type="RefSeq" id="WP_074816424.1">
    <property type="nucleotide sequence ID" value="NZ_FOJX01000010.1"/>
</dbReference>
<feature type="chain" id="PRO_5039231811" description="DUF5780 domain-containing protein" evidence="2">
    <location>
        <begin position="25"/>
        <end position="196"/>
    </location>
</feature>
<name>A0A1I0Y5J3_SELRU</name>
<gene>
    <name evidence="4" type="ORF">SAMN05216587_1104</name>
</gene>
<evidence type="ECO:0000313" key="5">
    <source>
        <dbReference type="Proteomes" id="UP000183843"/>
    </source>
</evidence>
<evidence type="ECO:0000256" key="2">
    <source>
        <dbReference type="SAM" id="SignalP"/>
    </source>
</evidence>
<dbReference type="EMBL" id="FOJX01000010">
    <property type="protein sequence ID" value="SFB08087.1"/>
    <property type="molecule type" value="Genomic_DNA"/>
</dbReference>
<sequence length="196" mass="21638">MKLSKLVCSSLLAGTVLISGCGNSAQLSQLQKENQELKSQVEDLQKENKELENKVSMYVPKEQKNKSNSSQSQVSQPVKLAKISFDKSGVTEVSVTLQNVSPKNVDAVEFVILQFDNFGRPAYRFNDSSYGNVTSELTMQGNAAPNGFLKSGWTLFNTEKTTKGKVVIKQVHFADGSVWTNNNFEKEVDEGKASFE</sequence>
<organism evidence="4 5">
    <name type="scientific">Selenomonas ruminantium</name>
    <dbReference type="NCBI Taxonomy" id="971"/>
    <lineage>
        <taxon>Bacteria</taxon>
        <taxon>Bacillati</taxon>
        <taxon>Bacillota</taxon>
        <taxon>Negativicutes</taxon>
        <taxon>Selenomonadales</taxon>
        <taxon>Selenomonadaceae</taxon>
        <taxon>Selenomonas</taxon>
    </lineage>
</organism>
<reference evidence="4 5" key="1">
    <citation type="submission" date="2016-10" db="EMBL/GenBank/DDBJ databases">
        <authorList>
            <person name="de Groot N.N."/>
        </authorList>
    </citation>
    <scope>NUCLEOTIDE SEQUENCE [LARGE SCALE GENOMIC DNA]</scope>
    <source>
        <strain evidence="4 5">L14</strain>
    </source>
</reference>
<feature type="signal peptide" evidence="2">
    <location>
        <begin position="1"/>
        <end position="24"/>
    </location>
</feature>
<proteinExistence type="predicted"/>
<keyword evidence="2" id="KW-0732">Signal</keyword>
<accession>A0A1I0Y5J3</accession>
<dbReference type="Pfam" id="PF19092">
    <property type="entry name" value="DUF5780"/>
    <property type="match status" value="1"/>
</dbReference>
<feature type="domain" description="DUF5780" evidence="3">
    <location>
        <begin position="93"/>
        <end position="186"/>
    </location>
</feature>
<evidence type="ECO:0000256" key="1">
    <source>
        <dbReference type="SAM" id="Coils"/>
    </source>
</evidence>
<evidence type="ECO:0000259" key="3">
    <source>
        <dbReference type="Pfam" id="PF19092"/>
    </source>
</evidence>